<organism evidence="1 2">
    <name type="scientific">Desulfomonile tiedjei (strain ATCC 49306 / DSM 6799 / DCB-1)</name>
    <dbReference type="NCBI Taxonomy" id="706587"/>
    <lineage>
        <taxon>Bacteria</taxon>
        <taxon>Pseudomonadati</taxon>
        <taxon>Thermodesulfobacteriota</taxon>
        <taxon>Desulfomonilia</taxon>
        <taxon>Desulfomonilales</taxon>
        <taxon>Desulfomonilaceae</taxon>
        <taxon>Desulfomonile</taxon>
    </lineage>
</organism>
<accession>I4C2L8</accession>
<dbReference type="AlphaFoldDB" id="I4C2L8"/>
<keyword evidence="2" id="KW-1185">Reference proteome</keyword>
<sequence length="285" mass="31554">MKKFLFGLVVSTLLVVFAWGTAMSLSLFALDGRAEDSDGKPYPLDHLVHSFQIGVQSIPLLLSAYLDSGDLVLVQQIRENNEALNAYLKAIEKQIGNDDQKSAFAKISVAFHKLQDIINRDLKAMDDFRRLRRAYDKRSTQLLEILSPDSPSPYRNAGSYESDIHRKLQEVRLAVVKAISATQVLPCNTADQTHRKRTKQMWDAVLQHANVLIAVSGDSGDRESSLRLARAAAAAKKLAEELVVQGDELTHSWEQTLPTVQSLEVLIEPILGPKASTGANARPNE</sequence>
<reference evidence="2" key="1">
    <citation type="submission" date="2012-06" db="EMBL/GenBank/DDBJ databases">
        <title>Complete sequence of chromosome of Desulfomonile tiedjei DSM 6799.</title>
        <authorList>
            <person name="Lucas S."/>
            <person name="Copeland A."/>
            <person name="Lapidus A."/>
            <person name="Glavina del Rio T."/>
            <person name="Dalin E."/>
            <person name="Tice H."/>
            <person name="Bruce D."/>
            <person name="Goodwin L."/>
            <person name="Pitluck S."/>
            <person name="Peters L."/>
            <person name="Ovchinnikova G."/>
            <person name="Zeytun A."/>
            <person name="Lu M."/>
            <person name="Kyrpides N."/>
            <person name="Mavromatis K."/>
            <person name="Ivanova N."/>
            <person name="Brettin T."/>
            <person name="Detter J.C."/>
            <person name="Han C."/>
            <person name="Larimer F."/>
            <person name="Land M."/>
            <person name="Hauser L."/>
            <person name="Markowitz V."/>
            <person name="Cheng J.-F."/>
            <person name="Hugenholtz P."/>
            <person name="Woyke T."/>
            <person name="Wu D."/>
            <person name="Spring S."/>
            <person name="Schroeder M."/>
            <person name="Brambilla E."/>
            <person name="Klenk H.-P."/>
            <person name="Eisen J.A."/>
        </authorList>
    </citation>
    <scope>NUCLEOTIDE SEQUENCE [LARGE SCALE GENOMIC DNA]</scope>
    <source>
        <strain evidence="2">ATCC 49306 / DSM 6799 / DCB-1</strain>
    </source>
</reference>
<name>I4C2L8_DESTA</name>
<gene>
    <name evidence="1" type="ordered locus">Desti_1095</name>
</gene>
<dbReference type="RefSeq" id="WP_014808962.1">
    <property type="nucleotide sequence ID" value="NC_018025.1"/>
</dbReference>
<protein>
    <submittedName>
        <fullName evidence="1">Uncharacterized protein</fullName>
    </submittedName>
</protein>
<dbReference type="EMBL" id="CP003360">
    <property type="protein sequence ID" value="AFM23809.1"/>
    <property type="molecule type" value="Genomic_DNA"/>
</dbReference>
<dbReference type="Proteomes" id="UP000006055">
    <property type="component" value="Chromosome"/>
</dbReference>
<dbReference type="KEGG" id="dti:Desti_1095"/>
<proteinExistence type="predicted"/>
<evidence type="ECO:0000313" key="1">
    <source>
        <dbReference type="EMBL" id="AFM23809.1"/>
    </source>
</evidence>
<dbReference type="HOGENOM" id="CLU_975668_0_0_7"/>
<evidence type="ECO:0000313" key="2">
    <source>
        <dbReference type="Proteomes" id="UP000006055"/>
    </source>
</evidence>